<dbReference type="Proteomes" id="UP000637578">
    <property type="component" value="Unassembled WGS sequence"/>
</dbReference>
<dbReference type="InterPro" id="IPR023956">
    <property type="entry name" value="ARD_bac"/>
</dbReference>
<keyword evidence="4 9" id="KW-0479">Metal-binding</keyword>
<dbReference type="InterPro" id="IPR011051">
    <property type="entry name" value="RmlC_Cupin_sf"/>
</dbReference>
<dbReference type="GO" id="GO:0010308">
    <property type="term" value="F:acireductone dioxygenase (Ni2+-requiring) activity"/>
    <property type="evidence" value="ECO:0007669"/>
    <property type="project" value="UniProtKB-UniRule"/>
</dbReference>
<reference evidence="10" key="1">
    <citation type="journal article" date="2014" name="Int. J. Syst. Evol. Microbiol.">
        <title>Complete genome sequence of Corynebacterium casei LMG S-19264T (=DSM 44701T), isolated from a smear-ripened cheese.</title>
        <authorList>
            <consortium name="US DOE Joint Genome Institute (JGI-PGF)"/>
            <person name="Walter F."/>
            <person name="Albersmeier A."/>
            <person name="Kalinowski J."/>
            <person name="Ruckert C."/>
        </authorList>
    </citation>
    <scope>NUCLEOTIDE SEQUENCE</scope>
    <source>
        <strain evidence="10">CGMCC 4.5737</strain>
    </source>
</reference>
<feature type="binding site" evidence="9">
    <location>
        <position position="108"/>
    </location>
    <ligand>
        <name>Ni(2+)</name>
        <dbReference type="ChEBI" id="CHEBI:49786"/>
    </ligand>
</feature>
<evidence type="ECO:0000256" key="9">
    <source>
        <dbReference type="HAMAP-Rule" id="MF_01682"/>
    </source>
</evidence>
<comment type="catalytic activity">
    <reaction evidence="9">
        <text>1,2-dihydroxy-5-(methylsulfanyl)pent-1-en-3-one + O2 = 3-(methylsulfanyl)propanoate + CO + formate + 2 H(+)</text>
        <dbReference type="Rhea" id="RHEA:14161"/>
        <dbReference type="ChEBI" id="CHEBI:15378"/>
        <dbReference type="ChEBI" id="CHEBI:15379"/>
        <dbReference type="ChEBI" id="CHEBI:15740"/>
        <dbReference type="ChEBI" id="CHEBI:17245"/>
        <dbReference type="ChEBI" id="CHEBI:49016"/>
        <dbReference type="ChEBI" id="CHEBI:49252"/>
        <dbReference type="EC" id="1.13.11.53"/>
    </reaction>
</comment>
<dbReference type="Pfam" id="PF03079">
    <property type="entry name" value="ARD"/>
    <property type="match status" value="1"/>
</dbReference>
<feature type="binding site" evidence="9">
    <location>
        <position position="146"/>
    </location>
    <ligand>
        <name>Ni(2+)</name>
        <dbReference type="ChEBI" id="CHEBI:49786"/>
    </ligand>
</feature>
<keyword evidence="6 9" id="KW-0560">Oxidoreductase</keyword>
<keyword evidence="3 9" id="KW-0028">Amino-acid biosynthesis</keyword>
<keyword evidence="11" id="KW-1185">Reference proteome</keyword>
<comment type="cofactor">
    <cofactor evidence="9">
        <name>Fe(2+)</name>
        <dbReference type="ChEBI" id="CHEBI:29033"/>
    </cofactor>
    <text evidence="9">Binds 1 Fe(2+) cation per monomer.</text>
</comment>
<feature type="site" description="May play a role in metal incorporation in vivo" evidence="9">
    <location>
        <position position="101"/>
    </location>
</feature>
<feature type="binding site" evidence="9">
    <location>
        <position position="102"/>
    </location>
    <ligand>
        <name>Fe(2+)</name>
        <dbReference type="ChEBI" id="CHEBI:29033"/>
    </ligand>
</feature>
<dbReference type="EC" id="1.13.11.54" evidence="9"/>
<name>A0A8J3CAR0_9PSEU</name>
<dbReference type="RefSeq" id="WP_189054032.1">
    <property type="nucleotide sequence ID" value="NZ_BMMK01000002.1"/>
</dbReference>
<proteinExistence type="inferred from homology"/>
<feature type="binding site" evidence="9">
    <location>
        <position position="108"/>
    </location>
    <ligand>
        <name>Fe(2+)</name>
        <dbReference type="ChEBI" id="CHEBI:29033"/>
    </ligand>
</feature>
<feature type="binding site" evidence="9">
    <location>
        <position position="146"/>
    </location>
    <ligand>
        <name>Fe(2+)</name>
        <dbReference type="ChEBI" id="CHEBI:29033"/>
    </ligand>
</feature>
<comment type="similarity">
    <text evidence="9">Belongs to the acireductone dioxygenase (ARD) family.</text>
</comment>
<sequence length="191" mass="21847">MTLLQIMPEHDGQKVLLRTTDIERIREELEPHGIVLERWDTVPLSPEAGSDDVLAAYESDVERVKKQGDYRLVDVVRLVPNDQDPEWPAKAKAAREKFLDEHTHDEDEVRFFVEGRGCFYLHLGDRVYAVVCEAGDLMSVPAGTRHWFDMGTSPRFCAIRFFQEEDGWVAGFTGDTVASHIPYLDELLVSR</sequence>
<dbReference type="SUPFAM" id="SSF51182">
    <property type="entry name" value="RmlC-like cupins"/>
    <property type="match status" value="1"/>
</dbReference>
<keyword evidence="8 9" id="KW-0486">Methionine biosynthesis</keyword>
<dbReference type="CDD" id="cd02232">
    <property type="entry name" value="cupin_ARD"/>
    <property type="match status" value="1"/>
</dbReference>
<dbReference type="PANTHER" id="PTHR23418">
    <property type="entry name" value="ACIREDUCTONE DIOXYGENASE"/>
    <property type="match status" value="1"/>
</dbReference>
<evidence type="ECO:0000256" key="7">
    <source>
        <dbReference type="ARBA" id="ARBA00023004"/>
    </source>
</evidence>
<keyword evidence="7 9" id="KW-0408">Iron</keyword>
<dbReference type="GO" id="GO:0005506">
    <property type="term" value="F:iron ion binding"/>
    <property type="evidence" value="ECO:0007669"/>
    <property type="project" value="UniProtKB-UniRule"/>
</dbReference>
<dbReference type="Gene3D" id="2.60.120.10">
    <property type="entry name" value="Jelly Rolls"/>
    <property type="match status" value="1"/>
</dbReference>
<accession>A0A8J3CAR0</accession>
<comment type="subunit">
    <text evidence="9">Monomer.</text>
</comment>
<feature type="binding site" evidence="9">
    <location>
        <position position="102"/>
    </location>
    <ligand>
        <name>Ni(2+)</name>
        <dbReference type="ChEBI" id="CHEBI:49786"/>
    </ligand>
</feature>
<evidence type="ECO:0000256" key="4">
    <source>
        <dbReference type="ARBA" id="ARBA00022723"/>
    </source>
</evidence>
<organism evidence="10 11">
    <name type="scientific">Longimycelium tulufanense</name>
    <dbReference type="NCBI Taxonomy" id="907463"/>
    <lineage>
        <taxon>Bacteria</taxon>
        <taxon>Bacillati</taxon>
        <taxon>Actinomycetota</taxon>
        <taxon>Actinomycetes</taxon>
        <taxon>Pseudonocardiales</taxon>
        <taxon>Pseudonocardiaceae</taxon>
        <taxon>Longimycelium</taxon>
    </lineage>
</organism>
<dbReference type="InterPro" id="IPR004313">
    <property type="entry name" value="ARD"/>
</dbReference>
<keyword evidence="2 9" id="KW-0533">Nickel</keyword>
<dbReference type="EC" id="1.13.11.53" evidence="9"/>
<dbReference type="InterPro" id="IPR014710">
    <property type="entry name" value="RmlC-like_jellyroll"/>
</dbReference>
<comment type="pathway">
    <text evidence="9">Amino-acid biosynthesis; L-methionine biosynthesis via salvage pathway; L-methionine from S-methyl-5-thio-alpha-D-ribose 1-phosphate: step 5/6.</text>
</comment>
<dbReference type="GO" id="GO:0019509">
    <property type="term" value="P:L-methionine salvage from methylthioadenosine"/>
    <property type="evidence" value="ECO:0007669"/>
    <property type="project" value="UniProtKB-UniRule"/>
</dbReference>
<comment type="caution">
    <text evidence="10">The sequence shown here is derived from an EMBL/GenBank/DDBJ whole genome shotgun (WGS) entry which is preliminary data.</text>
</comment>
<feature type="site" description="Important to generate the dianion" evidence="9">
    <location>
        <position position="110"/>
    </location>
</feature>
<dbReference type="GO" id="GO:0016151">
    <property type="term" value="F:nickel cation binding"/>
    <property type="evidence" value="ECO:0007669"/>
    <property type="project" value="UniProtKB-UniRule"/>
</dbReference>
<dbReference type="AlphaFoldDB" id="A0A8J3CAR0"/>
<evidence type="ECO:0000256" key="3">
    <source>
        <dbReference type="ARBA" id="ARBA00022605"/>
    </source>
</evidence>
<dbReference type="UniPathway" id="UPA00904">
    <property type="reaction ID" value="UER00878"/>
</dbReference>
<dbReference type="GO" id="GO:0019284">
    <property type="term" value="P:L-methionine salvage from S-adenosylmethionine"/>
    <property type="evidence" value="ECO:0007669"/>
    <property type="project" value="InterPro"/>
</dbReference>
<keyword evidence="5 9" id="KW-0223">Dioxygenase</keyword>
<evidence type="ECO:0000256" key="2">
    <source>
        <dbReference type="ARBA" id="ARBA00022596"/>
    </source>
</evidence>
<dbReference type="HAMAP" id="MF_01682">
    <property type="entry name" value="Salvage_MtnD"/>
    <property type="match status" value="1"/>
</dbReference>
<comment type="function">
    <text evidence="9">Catalyzes 2 different reactions between oxygene and the acireductone 1,2-dihydroxy-3-keto-5-methylthiopentene (DHK-MTPene) depending upon the metal bound in the active site. Fe-containing acireductone dioxygenase (Fe-ARD) produces formate and 2-keto-4-methylthiobutyrate (KMTB), the alpha-ketoacid precursor of methionine in the methionine recycle pathway. Ni-containing acireductone dioxygenase (Ni-ARD) produces methylthiopropionate, carbon monoxide and formate, and does not lie on the methionine recycle pathway.</text>
</comment>
<dbReference type="PANTHER" id="PTHR23418:SF0">
    <property type="entry name" value="ACIREDUCTONE DIOXYGENASE"/>
    <property type="match status" value="1"/>
</dbReference>
<dbReference type="GO" id="GO:0010309">
    <property type="term" value="F:acireductone dioxygenase [iron(II)-requiring] activity"/>
    <property type="evidence" value="ECO:0007669"/>
    <property type="project" value="UniProtKB-UniRule"/>
</dbReference>
<feature type="site" description="May play a role in transmitting local conformational changes" evidence="9">
    <location>
        <position position="107"/>
    </location>
</feature>
<evidence type="ECO:0000313" key="10">
    <source>
        <dbReference type="EMBL" id="GGM40052.1"/>
    </source>
</evidence>
<comment type="cofactor">
    <cofactor evidence="9">
        <name>Ni(2+)</name>
        <dbReference type="ChEBI" id="CHEBI:49786"/>
    </cofactor>
    <text evidence="9">Binds 1 nickel ion per monomer.</text>
</comment>
<evidence type="ECO:0000256" key="1">
    <source>
        <dbReference type="ARBA" id="ARBA00000428"/>
    </source>
</evidence>
<protein>
    <recommendedName>
        <fullName evidence="9">Acireductone dioxygenase</fullName>
    </recommendedName>
    <alternativeName>
        <fullName evidence="9">1,2-dihydroxy-3-keto-5-methylthiopentene dioxygenase</fullName>
        <shortName evidence="9">DHK-MTPene dioxygenase</shortName>
    </alternativeName>
    <alternativeName>
        <fullName evidence="9">Acireductone dioxygenase (Fe(2+)-requiring)</fullName>
        <shortName evidence="9">ARD'</shortName>
        <shortName evidence="9">Fe-ARD</shortName>
        <ecNumber evidence="9">1.13.11.54</ecNumber>
    </alternativeName>
    <alternativeName>
        <fullName evidence="9">Acireductone dioxygenase (Ni(2+)-requiring)</fullName>
        <shortName evidence="9">ARD</shortName>
        <shortName evidence="9">Ni-ARD</shortName>
        <ecNumber evidence="9">1.13.11.53</ecNumber>
    </alternativeName>
</protein>
<reference evidence="10" key="2">
    <citation type="submission" date="2020-09" db="EMBL/GenBank/DDBJ databases">
        <authorList>
            <person name="Sun Q."/>
            <person name="Zhou Y."/>
        </authorList>
    </citation>
    <scope>NUCLEOTIDE SEQUENCE</scope>
    <source>
        <strain evidence="10">CGMCC 4.5737</strain>
    </source>
</reference>
<evidence type="ECO:0000313" key="11">
    <source>
        <dbReference type="Proteomes" id="UP000637578"/>
    </source>
</evidence>
<feature type="binding site" evidence="9">
    <location>
        <position position="104"/>
    </location>
    <ligand>
        <name>Ni(2+)</name>
        <dbReference type="ChEBI" id="CHEBI:49786"/>
    </ligand>
</feature>
<feature type="binding site" evidence="9">
    <location>
        <position position="104"/>
    </location>
    <ligand>
        <name>Fe(2+)</name>
        <dbReference type="ChEBI" id="CHEBI:29033"/>
    </ligand>
</feature>
<gene>
    <name evidence="9 10" type="primary">mtnD</name>
    <name evidence="10" type="ORF">GCM10012275_08760</name>
</gene>
<evidence type="ECO:0000256" key="6">
    <source>
        <dbReference type="ARBA" id="ARBA00023002"/>
    </source>
</evidence>
<evidence type="ECO:0000256" key="5">
    <source>
        <dbReference type="ARBA" id="ARBA00022964"/>
    </source>
</evidence>
<dbReference type="EMBL" id="BMMK01000002">
    <property type="protein sequence ID" value="GGM40052.1"/>
    <property type="molecule type" value="Genomic_DNA"/>
</dbReference>
<evidence type="ECO:0000256" key="8">
    <source>
        <dbReference type="ARBA" id="ARBA00023167"/>
    </source>
</evidence>
<comment type="catalytic activity">
    <reaction evidence="1 9">
        <text>1,2-dihydroxy-5-(methylsulfanyl)pent-1-en-3-one + O2 = 4-methylsulfanyl-2-oxobutanoate + formate + 2 H(+)</text>
        <dbReference type="Rhea" id="RHEA:24504"/>
        <dbReference type="ChEBI" id="CHEBI:15378"/>
        <dbReference type="ChEBI" id="CHEBI:15379"/>
        <dbReference type="ChEBI" id="CHEBI:15740"/>
        <dbReference type="ChEBI" id="CHEBI:16723"/>
        <dbReference type="ChEBI" id="CHEBI:49252"/>
        <dbReference type="EC" id="1.13.11.54"/>
    </reaction>
</comment>